<feature type="domain" description="Cupin type-2" evidence="1">
    <location>
        <begin position="42"/>
        <end position="97"/>
    </location>
</feature>
<keyword evidence="3" id="KW-1185">Reference proteome</keyword>
<dbReference type="PANTHER" id="PTHR36440">
    <property type="entry name" value="PUTATIVE (AFU_ORTHOLOGUE AFUA_8G07350)-RELATED"/>
    <property type="match status" value="1"/>
</dbReference>
<reference evidence="2 3" key="1">
    <citation type="submission" date="2016-07" db="EMBL/GenBank/DDBJ databases">
        <title>Draft genome sequence of Prauserella sp. YIM 121212, isolated from alkaline soil.</title>
        <authorList>
            <person name="Ruckert C."/>
            <person name="Albersmeier A."/>
            <person name="Jiang C.-L."/>
            <person name="Jiang Y."/>
            <person name="Kalinowski J."/>
            <person name="Schneider O."/>
            <person name="Winkler A."/>
            <person name="Zotchev S.B."/>
        </authorList>
    </citation>
    <scope>NUCLEOTIDE SEQUENCE [LARGE SCALE GENOMIC DNA]</scope>
    <source>
        <strain evidence="2 3">YIM 121212</strain>
    </source>
</reference>
<evidence type="ECO:0000259" key="1">
    <source>
        <dbReference type="Pfam" id="PF07883"/>
    </source>
</evidence>
<sequence>MTTIYLSGAGEGAELDSPDATVTVKVGAEHTGGAYELFEIDAPRGPTVPPHRTPWLVTHYVLHGRMGVFVDGEIHDLGPGSSVTIPAGTPHTFTVHTPSVRFLALSTGEAMSRFFRDVHETVPRGTPLEKAAELLGEVVARHGVTLAEWSP</sequence>
<dbReference type="SUPFAM" id="SSF51182">
    <property type="entry name" value="RmlC-like cupins"/>
    <property type="match status" value="1"/>
</dbReference>
<dbReference type="PANTHER" id="PTHR36440:SF1">
    <property type="entry name" value="PUTATIVE (AFU_ORTHOLOGUE AFUA_8G07350)-RELATED"/>
    <property type="match status" value="1"/>
</dbReference>
<dbReference type="Proteomes" id="UP000247892">
    <property type="component" value="Unassembled WGS sequence"/>
</dbReference>
<dbReference type="AlphaFoldDB" id="A0A318LII8"/>
<evidence type="ECO:0000313" key="2">
    <source>
        <dbReference type="EMBL" id="PXY21934.1"/>
    </source>
</evidence>
<dbReference type="InterPro" id="IPR011051">
    <property type="entry name" value="RmlC_Cupin_sf"/>
</dbReference>
<protein>
    <recommendedName>
        <fullName evidence="1">Cupin type-2 domain-containing protein</fullName>
    </recommendedName>
</protein>
<comment type="caution">
    <text evidence="2">The sequence shown here is derived from an EMBL/GenBank/DDBJ whole genome shotgun (WGS) entry which is preliminary data.</text>
</comment>
<accession>A0A318LII8</accession>
<proteinExistence type="predicted"/>
<dbReference type="RefSeq" id="WP_110342726.1">
    <property type="nucleotide sequence ID" value="NZ_MASU01000014.1"/>
</dbReference>
<dbReference type="EMBL" id="MASU01000014">
    <property type="protein sequence ID" value="PXY21934.1"/>
    <property type="molecule type" value="Genomic_DNA"/>
</dbReference>
<dbReference type="InterPro" id="IPR013096">
    <property type="entry name" value="Cupin_2"/>
</dbReference>
<evidence type="ECO:0000313" key="3">
    <source>
        <dbReference type="Proteomes" id="UP000247892"/>
    </source>
</evidence>
<organism evidence="2 3">
    <name type="scientific">Prauserella flavalba</name>
    <dbReference type="NCBI Taxonomy" id="1477506"/>
    <lineage>
        <taxon>Bacteria</taxon>
        <taxon>Bacillati</taxon>
        <taxon>Actinomycetota</taxon>
        <taxon>Actinomycetes</taxon>
        <taxon>Pseudonocardiales</taxon>
        <taxon>Pseudonocardiaceae</taxon>
        <taxon>Prauserella</taxon>
    </lineage>
</organism>
<name>A0A318LII8_9PSEU</name>
<dbReference type="InterPro" id="IPR053146">
    <property type="entry name" value="QDO-like"/>
</dbReference>
<dbReference type="Gene3D" id="2.60.120.10">
    <property type="entry name" value="Jelly Rolls"/>
    <property type="match status" value="1"/>
</dbReference>
<gene>
    <name evidence="2" type="ORF">BA062_30785</name>
</gene>
<dbReference type="InterPro" id="IPR014710">
    <property type="entry name" value="RmlC-like_jellyroll"/>
</dbReference>
<dbReference type="OrthoDB" id="9791637at2"/>
<dbReference type="Pfam" id="PF07883">
    <property type="entry name" value="Cupin_2"/>
    <property type="match status" value="1"/>
</dbReference>